<sequence length="717" mass="81614">MKLKFASLLFVLLVTFTANSSEFIPANQMFVSDQYQSFAISPDGETLLGKSFIDGYQQLFAFSAGSKQAAEVFKITTSDRKRILDYDWLDKDTAYVSFLGTFNTYYIRIIDFTFKDNDFEIDYYDVRGLGVLVNPMLGVEDKALLAKLNAKDKKLDLLELDLSKLRNIKHNSKNHKKIFSTFRNLSEDLEDTYKFYVSDSTYELEMIGQSYDDYNTYSVYDSKTGSWKEFFRVNKNTSEEKNYSKLDVFTPITKVDDRHIVALSNINRDKVAVVLFDIEAKKDVKTLYESEYYDVKSAAYSRKQKKLISVSYADRGLNKQKFLDKGSNDFQSELVKKIGLESVFIIDRSVTGSDYVIFAHDASNPGRFYHYNVASNKLRFLQSSMPDLYPYTFTKANILTTTNDLGNKVEGFLYTGGSTKKMPMVVMPHGGPIGVQDLNEFDREVQFLVNRGFAVLTINFRGSSGYGKKYMSAGREQFGKGIEADINKLVNKAISLTAIDSDKVCIYGKSYGGYSAITSTILYPGTYKCAISGFGVFDLPLLYSASNLHHSEDVKDAISFVVGDIDTKYAELKENSPLYKANKINVPTLLFAGRNDEIAHPEHSRRLNYVLNTIGKVDVEYHEYLHSGHGHPNWVGDRHQLITIVSFLNKHINPGLSLTEKNKSVISDDYYLLGLIYYDGHYLKKDHDKAEKYFRLAHSNGNENAAKYLRRLGIYDF</sequence>
<dbReference type="PANTHER" id="PTHR42776">
    <property type="entry name" value="SERINE PEPTIDASE S9 FAMILY MEMBER"/>
    <property type="match status" value="1"/>
</dbReference>
<protein>
    <recommendedName>
        <fullName evidence="3">Peptidase S9 prolyl oligopeptidase catalytic domain-containing protein</fullName>
    </recommendedName>
</protein>
<keyword evidence="2" id="KW-0732">Signal</keyword>
<feature type="signal peptide" evidence="2">
    <location>
        <begin position="1"/>
        <end position="20"/>
    </location>
</feature>
<dbReference type="InterPro" id="IPR011990">
    <property type="entry name" value="TPR-like_helical_dom_sf"/>
</dbReference>
<dbReference type="Gene3D" id="3.40.50.1820">
    <property type="entry name" value="alpha/beta hydrolase"/>
    <property type="match status" value="1"/>
</dbReference>
<proteinExistence type="predicted"/>
<keyword evidence="1" id="KW-0378">Hydrolase</keyword>
<dbReference type="InterPro" id="IPR006597">
    <property type="entry name" value="Sel1-like"/>
</dbReference>
<dbReference type="InterPro" id="IPR001375">
    <property type="entry name" value="Peptidase_S9_cat"/>
</dbReference>
<feature type="chain" id="PRO_5045509266" description="Peptidase S9 prolyl oligopeptidase catalytic domain-containing protein" evidence="2">
    <location>
        <begin position="21"/>
        <end position="717"/>
    </location>
</feature>
<name>A0ABP3CD29_9GAMM</name>
<evidence type="ECO:0000259" key="3">
    <source>
        <dbReference type="Pfam" id="PF00326"/>
    </source>
</evidence>
<dbReference type="SUPFAM" id="SSF81901">
    <property type="entry name" value="HCP-like"/>
    <property type="match status" value="1"/>
</dbReference>
<dbReference type="SUPFAM" id="SSF82171">
    <property type="entry name" value="DPP6 N-terminal domain-like"/>
    <property type="match status" value="1"/>
</dbReference>
<dbReference type="InterPro" id="IPR029058">
    <property type="entry name" value="AB_hydrolase_fold"/>
</dbReference>
<evidence type="ECO:0000313" key="4">
    <source>
        <dbReference type="EMBL" id="GAA0198402.1"/>
    </source>
</evidence>
<dbReference type="Proteomes" id="UP001501221">
    <property type="component" value="Unassembled WGS sequence"/>
</dbReference>
<dbReference type="Pfam" id="PF00326">
    <property type="entry name" value="Peptidase_S9"/>
    <property type="match status" value="1"/>
</dbReference>
<feature type="domain" description="Peptidase S9 prolyl oligopeptidase catalytic" evidence="3">
    <location>
        <begin position="440"/>
        <end position="653"/>
    </location>
</feature>
<reference evidence="5" key="1">
    <citation type="journal article" date="2019" name="Int. J. Syst. Evol. Microbiol.">
        <title>The Global Catalogue of Microorganisms (GCM) 10K type strain sequencing project: providing services to taxonomists for standard genome sequencing and annotation.</title>
        <authorList>
            <consortium name="The Broad Institute Genomics Platform"/>
            <consortium name="The Broad Institute Genome Sequencing Center for Infectious Disease"/>
            <person name="Wu L."/>
            <person name="Ma J."/>
        </authorList>
    </citation>
    <scope>NUCLEOTIDE SEQUENCE [LARGE SCALE GENOMIC DNA]</scope>
    <source>
        <strain evidence="5">JCM 16211</strain>
    </source>
</reference>
<dbReference type="Gene3D" id="1.25.40.10">
    <property type="entry name" value="Tetratricopeptide repeat domain"/>
    <property type="match status" value="1"/>
</dbReference>
<dbReference type="EMBL" id="BAAAFM010000001">
    <property type="protein sequence ID" value="GAA0198402.1"/>
    <property type="molecule type" value="Genomic_DNA"/>
</dbReference>
<evidence type="ECO:0000256" key="1">
    <source>
        <dbReference type="ARBA" id="ARBA00022801"/>
    </source>
</evidence>
<comment type="caution">
    <text evidence="4">The sequence shown here is derived from an EMBL/GenBank/DDBJ whole genome shotgun (WGS) entry which is preliminary data.</text>
</comment>
<gene>
    <name evidence="4" type="ORF">GCM10009123_02080</name>
</gene>
<dbReference type="SUPFAM" id="SSF53474">
    <property type="entry name" value="alpha/beta-Hydrolases"/>
    <property type="match status" value="1"/>
</dbReference>
<dbReference type="PANTHER" id="PTHR42776:SF27">
    <property type="entry name" value="DIPEPTIDYL PEPTIDASE FAMILY MEMBER 6"/>
    <property type="match status" value="1"/>
</dbReference>
<dbReference type="RefSeq" id="WP_343985348.1">
    <property type="nucleotide sequence ID" value="NZ_BAAAFM010000001.1"/>
</dbReference>
<dbReference type="SMART" id="SM00671">
    <property type="entry name" value="SEL1"/>
    <property type="match status" value="1"/>
</dbReference>
<evidence type="ECO:0000313" key="5">
    <source>
        <dbReference type="Proteomes" id="UP001501221"/>
    </source>
</evidence>
<accession>A0ABP3CD29</accession>
<organism evidence="4 5">
    <name type="scientific">Kangiella japonica</name>
    <dbReference type="NCBI Taxonomy" id="647384"/>
    <lineage>
        <taxon>Bacteria</taxon>
        <taxon>Pseudomonadati</taxon>
        <taxon>Pseudomonadota</taxon>
        <taxon>Gammaproteobacteria</taxon>
        <taxon>Kangiellales</taxon>
        <taxon>Kangiellaceae</taxon>
        <taxon>Kangiella</taxon>
    </lineage>
</organism>
<keyword evidence="5" id="KW-1185">Reference proteome</keyword>
<evidence type="ECO:0000256" key="2">
    <source>
        <dbReference type="SAM" id="SignalP"/>
    </source>
</evidence>